<dbReference type="AlphaFoldDB" id="A0A059ZNM7"/>
<feature type="domain" description="Large ribosomal subunit protein bL25 L25" evidence="7">
    <location>
        <begin position="10"/>
        <end position="95"/>
    </location>
</feature>
<keyword evidence="2 5" id="KW-0694">RNA-binding</keyword>
<dbReference type="NCBIfam" id="NF004612">
    <property type="entry name" value="PRK05943.1"/>
    <property type="match status" value="1"/>
</dbReference>
<evidence type="ECO:0000256" key="3">
    <source>
        <dbReference type="ARBA" id="ARBA00022980"/>
    </source>
</evidence>
<evidence type="ECO:0000256" key="1">
    <source>
        <dbReference type="ARBA" id="ARBA00022730"/>
    </source>
</evidence>
<dbReference type="Pfam" id="PF01386">
    <property type="entry name" value="Ribosomal_L25p"/>
    <property type="match status" value="1"/>
</dbReference>
<comment type="similarity">
    <text evidence="5">Belongs to the bacterial ribosomal protein bL25 family. CTC subfamily.</text>
</comment>
<evidence type="ECO:0000256" key="6">
    <source>
        <dbReference type="SAM" id="MobiDB-lite"/>
    </source>
</evidence>
<feature type="domain" description="Large ribosomal subunit protein bL25 beta" evidence="8">
    <location>
        <begin position="104"/>
        <end position="190"/>
    </location>
</feature>
<dbReference type="GO" id="GO:0022625">
    <property type="term" value="C:cytosolic large ribosomal subunit"/>
    <property type="evidence" value="ECO:0007669"/>
    <property type="project" value="TreeGrafter"/>
</dbReference>
<dbReference type="RefSeq" id="WP_004870918.1">
    <property type="nucleotide sequence ID" value="NZ_CP005986.1"/>
</dbReference>
<dbReference type="Pfam" id="PF14693">
    <property type="entry name" value="Ribosomal_TL5_C"/>
    <property type="match status" value="1"/>
</dbReference>
<dbReference type="Proteomes" id="UP000005522">
    <property type="component" value="Chromosome"/>
</dbReference>
<accession>A0A059ZNM7</accession>
<dbReference type="eggNOG" id="COG1825">
    <property type="taxonomic scope" value="Bacteria"/>
</dbReference>
<gene>
    <name evidence="5" type="primary">rplY</name>
    <name evidence="5" type="synonym">ctc</name>
    <name evidence="9" type="ORF">Acaty_c0726</name>
</gene>
<keyword evidence="1 5" id="KW-0699">rRNA-binding</keyword>
<evidence type="ECO:0000256" key="2">
    <source>
        <dbReference type="ARBA" id="ARBA00022884"/>
    </source>
</evidence>
<dbReference type="HOGENOM" id="CLU_075939_0_1_6"/>
<name>A0A059ZNM7_ACICK</name>
<dbReference type="Gene3D" id="2.40.240.10">
    <property type="entry name" value="Ribosomal Protein L25, Chain P"/>
    <property type="match status" value="1"/>
</dbReference>
<dbReference type="GO" id="GO:0008097">
    <property type="term" value="F:5S rRNA binding"/>
    <property type="evidence" value="ECO:0007669"/>
    <property type="project" value="InterPro"/>
</dbReference>
<dbReference type="InterPro" id="IPR011035">
    <property type="entry name" value="Ribosomal_bL25/Gln-tRNA_synth"/>
</dbReference>
<dbReference type="Gene3D" id="2.170.120.20">
    <property type="entry name" value="Ribosomal protein L25, beta domain"/>
    <property type="match status" value="1"/>
</dbReference>
<feature type="region of interest" description="Disordered" evidence="6">
    <location>
        <begin position="187"/>
        <end position="209"/>
    </location>
</feature>
<dbReference type="GO" id="GO:0006412">
    <property type="term" value="P:translation"/>
    <property type="evidence" value="ECO:0007669"/>
    <property type="project" value="UniProtKB-UniRule"/>
</dbReference>
<keyword evidence="4 5" id="KW-0687">Ribonucleoprotein</keyword>
<dbReference type="NCBIfam" id="NF004128">
    <property type="entry name" value="PRK05618.1-2"/>
    <property type="match status" value="1"/>
</dbReference>
<evidence type="ECO:0000313" key="9">
    <source>
        <dbReference type="EMBL" id="AIA54604.1"/>
    </source>
</evidence>
<dbReference type="InterPro" id="IPR037121">
    <property type="entry name" value="Ribosomal_bL25_C"/>
</dbReference>
<evidence type="ECO:0000313" key="10">
    <source>
        <dbReference type="Proteomes" id="UP000005522"/>
    </source>
</evidence>
<dbReference type="KEGG" id="acz:Acaty_c0726"/>
<evidence type="ECO:0000259" key="7">
    <source>
        <dbReference type="Pfam" id="PF01386"/>
    </source>
</evidence>
<dbReference type="InterPro" id="IPR020057">
    <property type="entry name" value="Ribosomal_bL25_b-dom"/>
</dbReference>
<reference evidence="9 10" key="1">
    <citation type="journal article" date="2009" name="J. Bacteriol.">
        <title>Draft genome sequence of the extremely acidophilic bacterium Acidithiobacillus caldus ATCC 51756 reveals metabolic versatility in the genus Acidithiobacillus.</title>
        <authorList>
            <person name="Valdes J."/>
            <person name="Quatrini R."/>
            <person name="Hallberg K."/>
            <person name="Dopson M."/>
            <person name="Valenzuela P.D."/>
            <person name="Holmes D.S."/>
        </authorList>
    </citation>
    <scope>NUCLEOTIDE SEQUENCE [LARGE SCALE GENOMIC DNA]</scope>
    <source>
        <strain evidence="10">ATCC 51756 / DSM 8584 / KU</strain>
    </source>
</reference>
<dbReference type="NCBIfam" id="NF004130">
    <property type="entry name" value="PRK05618.1-5"/>
    <property type="match status" value="1"/>
</dbReference>
<dbReference type="InterPro" id="IPR001021">
    <property type="entry name" value="Ribosomal_bL25_long"/>
</dbReference>
<organism evidence="9 10">
    <name type="scientific">Acidithiobacillus caldus (strain ATCC 51756 / DSM 8584 / KU)</name>
    <dbReference type="NCBI Taxonomy" id="637389"/>
    <lineage>
        <taxon>Bacteria</taxon>
        <taxon>Pseudomonadati</taxon>
        <taxon>Pseudomonadota</taxon>
        <taxon>Acidithiobacillia</taxon>
        <taxon>Acidithiobacillales</taxon>
        <taxon>Acidithiobacillaceae</taxon>
        <taxon>Acidithiobacillus</taxon>
    </lineage>
</organism>
<protein>
    <recommendedName>
        <fullName evidence="5">Large ribosomal subunit protein bL25</fullName>
    </recommendedName>
    <alternativeName>
        <fullName evidence="5">General stress protein CTC</fullName>
    </alternativeName>
</protein>
<dbReference type="InterPro" id="IPR020930">
    <property type="entry name" value="Ribosomal_uL5_bac-type"/>
</dbReference>
<comment type="subunit">
    <text evidence="5">Part of the 50S ribosomal subunit; part of the 5S rRNA/L5/L18/L25 subcomplex. Contacts the 5S rRNA. Binds to the 5S rRNA independently of L5 and L18.</text>
</comment>
<dbReference type="EMBL" id="CP005986">
    <property type="protein sequence ID" value="AIA54604.1"/>
    <property type="molecule type" value="Genomic_DNA"/>
</dbReference>
<dbReference type="HAMAP" id="MF_01334">
    <property type="entry name" value="Ribosomal_bL25_CTC"/>
    <property type="match status" value="1"/>
</dbReference>
<dbReference type="PANTHER" id="PTHR33284">
    <property type="entry name" value="RIBOSOMAL PROTEIN L25/GLN-TRNA SYNTHETASE, ANTI-CODON-BINDING DOMAIN-CONTAINING PROTEIN"/>
    <property type="match status" value="1"/>
</dbReference>
<dbReference type="PANTHER" id="PTHR33284:SF1">
    <property type="entry name" value="RIBOSOMAL PROTEIN L25_GLN-TRNA SYNTHETASE, ANTI-CODON-BINDING DOMAIN-CONTAINING PROTEIN"/>
    <property type="match status" value="1"/>
</dbReference>
<dbReference type="InterPro" id="IPR029751">
    <property type="entry name" value="Ribosomal_L25_dom"/>
</dbReference>
<dbReference type="CDD" id="cd00495">
    <property type="entry name" value="Ribosomal_L25_TL5_CTC"/>
    <property type="match status" value="1"/>
</dbReference>
<feature type="region of interest" description="Disordered" evidence="6">
    <location>
        <begin position="1"/>
        <end position="29"/>
    </location>
</feature>
<evidence type="ECO:0000256" key="4">
    <source>
        <dbReference type="ARBA" id="ARBA00023274"/>
    </source>
</evidence>
<dbReference type="GO" id="GO:0003735">
    <property type="term" value="F:structural constituent of ribosome"/>
    <property type="evidence" value="ECO:0007669"/>
    <property type="project" value="InterPro"/>
</dbReference>
<comment type="function">
    <text evidence="5">This is one of the proteins that binds to the 5S RNA in the ribosome where it forms part of the central protuberance.</text>
</comment>
<evidence type="ECO:0000259" key="8">
    <source>
        <dbReference type="Pfam" id="PF14693"/>
    </source>
</evidence>
<dbReference type="NCBIfam" id="TIGR00731">
    <property type="entry name" value="bL25_bact_ctc"/>
    <property type="match status" value="1"/>
</dbReference>
<keyword evidence="3 5" id="KW-0689">Ribosomal protein</keyword>
<proteinExistence type="inferred from homology"/>
<evidence type="ECO:0000256" key="5">
    <source>
        <dbReference type="HAMAP-Rule" id="MF_01334"/>
    </source>
</evidence>
<dbReference type="SUPFAM" id="SSF50715">
    <property type="entry name" value="Ribosomal protein L25-like"/>
    <property type="match status" value="1"/>
</dbReference>
<dbReference type="InterPro" id="IPR020056">
    <property type="entry name" value="Rbsml_bL25/Gln-tRNA_synth_N"/>
</dbReference>
<sequence length="209" mass="22985">MTDVQFSIPARERDGHGRRPSRRLRREGQVPAVLYGDGKPANPLSLEARVLRKLLADERVFTNVITLEFPDRKETALIRDLQMHPYKEEVLHVDFLRVHAGERVTLHVPIHFENEATCVGVKSGGVLHRALVEVEVEAPVGQLPEAIVVDIAQLQVGESIHLSQITVPAGVKLVPLSHDDDKEVVSVHSARTGAEADEETAESAPSTGE</sequence>